<reference evidence="4" key="1">
    <citation type="submission" date="2016-02" db="EMBL/GenBank/DDBJ databases">
        <authorList>
            <person name="Wibberg D."/>
        </authorList>
    </citation>
    <scope>NUCLEOTIDE SEQUENCE [LARGE SCALE GENOMIC DNA]</scope>
</reference>
<dbReference type="AlphaFoldDB" id="A0A1C3NX33"/>
<evidence type="ECO:0000313" key="3">
    <source>
        <dbReference type="EMBL" id="SBW21881.1"/>
    </source>
</evidence>
<evidence type="ECO:0000313" key="4">
    <source>
        <dbReference type="Proteomes" id="UP000199013"/>
    </source>
</evidence>
<dbReference type="GO" id="GO:0016491">
    <property type="term" value="F:oxidoreductase activity"/>
    <property type="evidence" value="ECO:0007669"/>
    <property type="project" value="UniProtKB-KW"/>
</dbReference>
<dbReference type="InterPro" id="IPR036291">
    <property type="entry name" value="NAD(P)-bd_dom_sf"/>
</dbReference>
<dbReference type="InterPro" id="IPR002347">
    <property type="entry name" value="SDR_fam"/>
</dbReference>
<dbReference type="PANTHER" id="PTHR43157:SF31">
    <property type="entry name" value="PHOSPHATIDYLINOSITOL-GLYCAN BIOSYNTHESIS CLASS F PROTEIN"/>
    <property type="match status" value="1"/>
</dbReference>
<dbReference type="SUPFAM" id="SSF51735">
    <property type="entry name" value="NAD(P)-binding Rossmann-fold domains"/>
    <property type="match status" value="1"/>
</dbReference>
<dbReference type="PANTHER" id="PTHR43157">
    <property type="entry name" value="PHOSPHATIDYLINOSITOL-GLYCAN BIOSYNTHESIS CLASS F PROTEIN-RELATED"/>
    <property type="match status" value="1"/>
</dbReference>
<comment type="similarity">
    <text evidence="2">Belongs to the short-chain dehydrogenases/reductases (SDR) family.</text>
</comment>
<evidence type="ECO:0000256" key="2">
    <source>
        <dbReference type="RuleBase" id="RU000363"/>
    </source>
</evidence>
<keyword evidence="1" id="KW-0560">Oxidoreductase</keyword>
<evidence type="ECO:0000256" key="1">
    <source>
        <dbReference type="ARBA" id="ARBA00023002"/>
    </source>
</evidence>
<sequence>MTDPRTILITGATDGLGRALAHRLAAQDATLLLHGRDLDRLDRTATDIAATHGVPPPRIVQADLAELAQVRRLAEDVRTTTDRLDVLVSNAGIGSGEPDGRDRRTSVDGHELRFAVNYLAGFLLTLELLPLLRRSAPARIVNVASLGQHPLDFDDLMIEHGYSGTRAYGQSKLAQIMSTFELADRLPAADVTVNSLHPATYMPTKMVLAEIGHHVDSLDTGVEATHQLVTSTALATTSGLFFDRTRKTRAHAQAYDSRARAELWTRSLTLVGLTDPT</sequence>
<name>A0A1C3NX33_9ACTN</name>
<organism evidence="3 4">
    <name type="scientific">Candidatus Protofrankia californiensis</name>
    <dbReference type="NCBI Taxonomy" id="1839754"/>
    <lineage>
        <taxon>Bacteria</taxon>
        <taxon>Bacillati</taxon>
        <taxon>Actinomycetota</taxon>
        <taxon>Actinomycetes</taxon>
        <taxon>Frankiales</taxon>
        <taxon>Frankiaceae</taxon>
        <taxon>Protofrankia</taxon>
    </lineage>
</organism>
<dbReference type="Gene3D" id="3.40.50.720">
    <property type="entry name" value="NAD(P)-binding Rossmann-like Domain"/>
    <property type="match status" value="1"/>
</dbReference>
<accession>A0A1C3NX33</accession>
<dbReference type="EMBL" id="FLUV01000898">
    <property type="protein sequence ID" value="SBW21881.1"/>
    <property type="molecule type" value="Genomic_DNA"/>
</dbReference>
<proteinExistence type="inferred from homology"/>
<dbReference type="Proteomes" id="UP000199013">
    <property type="component" value="Unassembled WGS sequence"/>
</dbReference>
<dbReference type="PRINTS" id="PR00080">
    <property type="entry name" value="SDRFAMILY"/>
</dbReference>
<dbReference type="Pfam" id="PF00106">
    <property type="entry name" value="adh_short"/>
    <property type="match status" value="1"/>
</dbReference>
<gene>
    <name evidence="3" type="ORF">FDG2_2155</name>
</gene>
<protein>
    <submittedName>
        <fullName evidence="3">Short-chain dehydrogenase/reductase SDR</fullName>
    </submittedName>
</protein>
<keyword evidence="4" id="KW-1185">Reference proteome</keyword>
<dbReference type="PRINTS" id="PR00081">
    <property type="entry name" value="GDHRDH"/>
</dbReference>